<evidence type="ECO:0000313" key="17">
    <source>
        <dbReference type="Proteomes" id="UP000618382"/>
    </source>
</evidence>
<dbReference type="InterPro" id="IPR036852">
    <property type="entry name" value="Peptidase_S8/S53_dom_sf"/>
</dbReference>
<dbReference type="Pfam" id="PF00082">
    <property type="entry name" value="Peptidase_S8"/>
    <property type="match status" value="1"/>
</dbReference>
<keyword evidence="6 8" id="KW-0720">Serine protease</keyword>
<dbReference type="Gene3D" id="2.60.40.10">
    <property type="entry name" value="Immunoglobulins"/>
    <property type="match status" value="3"/>
</dbReference>
<dbReference type="InterPro" id="IPR050131">
    <property type="entry name" value="Peptidase_S8_subtilisin-like"/>
</dbReference>
<feature type="domain" description="Bacterial Ig-like" evidence="13">
    <location>
        <begin position="1104"/>
        <end position="1179"/>
    </location>
</feature>
<dbReference type="InterPro" id="IPR023828">
    <property type="entry name" value="Peptidase_S8_Ser-AS"/>
</dbReference>
<dbReference type="EMBL" id="BONN01000003">
    <property type="protein sequence ID" value="GIG32115.1"/>
    <property type="molecule type" value="Genomic_DNA"/>
</dbReference>
<feature type="active site" description="Charge relay system" evidence="7 8">
    <location>
        <position position="611"/>
    </location>
</feature>
<evidence type="ECO:0000259" key="12">
    <source>
        <dbReference type="Pfam" id="PF02225"/>
    </source>
</evidence>
<feature type="domain" description="PA" evidence="12">
    <location>
        <begin position="445"/>
        <end position="535"/>
    </location>
</feature>
<protein>
    <submittedName>
        <fullName evidence="14">Peptidase S8</fullName>
    </submittedName>
    <submittedName>
        <fullName evidence="15">Subtilisin family serine protease</fullName>
    </submittedName>
</protein>
<dbReference type="InterPro" id="IPR013783">
    <property type="entry name" value="Ig-like_fold"/>
</dbReference>
<evidence type="ECO:0000256" key="2">
    <source>
        <dbReference type="ARBA" id="ARBA00022512"/>
    </source>
</evidence>
<feature type="active site" description="Charge relay system" evidence="7 8">
    <location>
        <position position="265"/>
    </location>
</feature>
<dbReference type="PROSITE" id="PS00138">
    <property type="entry name" value="SUBTILASE_SER"/>
    <property type="match status" value="1"/>
</dbReference>
<keyword evidence="3 8" id="KW-0645">Protease</keyword>
<evidence type="ECO:0000259" key="11">
    <source>
        <dbReference type="Pfam" id="PF00082"/>
    </source>
</evidence>
<evidence type="ECO:0000256" key="4">
    <source>
        <dbReference type="ARBA" id="ARBA00022729"/>
    </source>
</evidence>
<dbReference type="InterPro" id="IPR032109">
    <property type="entry name" value="Big_3_5"/>
</dbReference>
<evidence type="ECO:0000259" key="13">
    <source>
        <dbReference type="Pfam" id="PF16640"/>
    </source>
</evidence>
<dbReference type="Proteomes" id="UP000577956">
    <property type="component" value="Unassembled WGS sequence"/>
</dbReference>
<dbReference type="RefSeq" id="WP_140459560.1">
    <property type="nucleotide sequence ID" value="NZ_BAABFI010000009.1"/>
</dbReference>
<dbReference type="InterPro" id="IPR015500">
    <property type="entry name" value="Peptidase_S8_subtilisin-rel"/>
</dbReference>
<dbReference type="InterPro" id="IPR003137">
    <property type="entry name" value="PA_domain"/>
</dbReference>
<dbReference type="CDD" id="cd07474">
    <property type="entry name" value="Peptidases_S8_subtilisin_Vpr-like"/>
    <property type="match status" value="1"/>
</dbReference>
<name>A0A7Y9FGU7_9CELL</name>
<evidence type="ECO:0000256" key="9">
    <source>
        <dbReference type="RuleBase" id="RU003355"/>
    </source>
</evidence>
<sequence length="1372" mass="137955">MPRRALASLAAVSVVLATAVVGSTSATAAPPTSDLADQVLASAELSVEGSAPVADALAEASGTVTAFVQLDTPAGVDVADDGGDAADVLAAAEETTAVAQDVVPQELTSANARSAAPKRIATTTNLVSGALVVGDAAQIRALAEQDGVVAVRRVAERTIDNAAQDEFTRALATWQDTGVLGEDVTVGIIDTGLDYTHADFGGPGTTEAYEAAYGENGTGPVPADAFDPDKYIGGHDFAGTTYDAGGEGAELVPVPDENPIDVNGHGTHVAGTTAGFGVTEDGETFRGDYPELESVLDWPIGPGVAPLAKLYALKVFGDVAGSTGLTGLALDHAADPNGDGDFSDRLDVLNLSLGASGSPADDPESLQIQELTDLGTVVVLSAGNEGDVEDIGGSPGNGPAGLTVAASVGANIAFDAVEVTEASDADLLGLQAAQNSISYAGTADVTAPVAYVGETFDGCTAFTAEQAAAVAGKIAYLWWDDEDSTRRCGSGARFNNAAAAGAVGVLLPTEETIFAAGIAGNAAIPGAQMTAATTDALLPEIEAGTLSVKIGPSLAIATRQDVAPDTLASFSSRGAHGSLGWAKPDVAAPGQQIVSANVGSGTGGQSNNGTSMASPHVAGIAALVRAAHPGWSSSQVKAAIVNTATHDVTTEPGGDLAYGPQRVGSGRVDTLAAVTTDTLVYNSASPVQTSVSFGVVPLADKPVTVRKTVTVQNTGSTTRTYRTSVTTSTTAGGATITASPATLRVRAGGTGLVTLTFTADPATVARDMDPTQEATNSGVPRDYVSQVAGRLVLTSGDAEWRVPVQGTPRPTTDLEAAAPLTLGTDGTGTLALKGRDVVSDGWFGLVTPLVHAADSPKLEEIPGFETSASTLRAGDIRHVGWASTAPEVTAAGGDPKKTGTLAVGIATDGDWAALGLNLYPTAYVDVDGDGTPDVGAQAYKLADTDLSVFVTYDVETGDTIGGPYLLTPFAGNVETGVFDSSTVVLPVPLADLGVDPGTKVDVWAAMVSSYAFSGQTVDQVGPFTVDPYDPPVWFESNIGQETWSEAYDGATVAAHAGPGADDASVLLLHHLNPTAGERAQVVDVKATAPTATTTTLEVEAGKRAGEEVVLTATVTPTDVAGTVTFLDGDAELGTADVEGGTATLTTTKVGAGEHALAARFAPEGSSAAASTSEAVTVTLAQSRSEADVELDPTKASYGSAVAATVTVEGGTWAPEGTVELREGSTVLATGELTVDGLVGTAQLELPRDLAVGRHALKAVYVGSADVKGSSATTAVRITPATTTVALTTESWRVDKGATPEVTVTVTGTDGGPAPTGKVKVLVGTKKVADVELTDGVGTLTLPKATSTTVVSALYQGKGGYLPAATTQTLRVR</sequence>
<dbReference type="GO" id="GO:0006508">
    <property type="term" value="P:proteolysis"/>
    <property type="evidence" value="ECO:0007669"/>
    <property type="project" value="UniProtKB-KW"/>
</dbReference>
<evidence type="ECO:0000256" key="3">
    <source>
        <dbReference type="ARBA" id="ARBA00022670"/>
    </source>
</evidence>
<keyword evidence="5 8" id="KW-0378">Hydrolase</keyword>
<dbReference type="Gene3D" id="3.40.50.200">
    <property type="entry name" value="Peptidase S8/S53 domain"/>
    <property type="match status" value="2"/>
</dbReference>
<keyword evidence="2" id="KW-0964">Secreted</keyword>
<reference evidence="14 17" key="2">
    <citation type="submission" date="2021-01" db="EMBL/GenBank/DDBJ databases">
        <title>Whole genome shotgun sequence of Cellulomonas oligotrophica NBRC 109435.</title>
        <authorList>
            <person name="Komaki H."/>
            <person name="Tamura T."/>
        </authorList>
    </citation>
    <scope>NUCLEOTIDE SEQUENCE [LARGE SCALE GENOMIC DNA]</scope>
    <source>
        <strain evidence="14 17">NBRC 109435</strain>
    </source>
</reference>
<evidence type="ECO:0000256" key="10">
    <source>
        <dbReference type="SAM" id="SignalP"/>
    </source>
</evidence>
<organism evidence="15 16">
    <name type="scientific">Cellulomonas oligotrophica</name>
    <dbReference type="NCBI Taxonomy" id="931536"/>
    <lineage>
        <taxon>Bacteria</taxon>
        <taxon>Bacillati</taxon>
        <taxon>Actinomycetota</taxon>
        <taxon>Actinomycetes</taxon>
        <taxon>Micrococcales</taxon>
        <taxon>Cellulomonadaceae</taxon>
        <taxon>Cellulomonas</taxon>
    </lineage>
</organism>
<keyword evidence="17" id="KW-1185">Reference proteome</keyword>
<dbReference type="PROSITE" id="PS51892">
    <property type="entry name" value="SUBTILASE"/>
    <property type="match status" value="1"/>
</dbReference>
<evidence type="ECO:0000256" key="7">
    <source>
        <dbReference type="PIRSR" id="PIRSR615500-1"/>
    </source>
</evidence>
<dbReference type="InterPro" id="IPR000209">
    <property type="entry name" value="Peptidase_S8/S53_dom"/>
</dbReference>
<keyword evidence="4 10" id="KW-0732">Signal</keyword>
<feature type="active site" description="Charge relay system" evidence="7 8">
    <location>
        <position position="190"/>
    </location>
</feature>
<dbReference type="PANTHER" id="PTHR43806">
    <property type="entry name" value="PEPTIDASE S8"/>
    <property type="match status" value="1"/>
</dbReference>
<dbReference type="Proteomes" id="UP000618382">
    <property type="component" value="Unassembled WGS sequence"/>
</dbReference>
<feature type="domain" description="Bacterial Ig-like" evidence="13">
    <location>
        <begin position="1190"/>
        <end position="1276"/>
    </location>
</feature>
<evidence type="ECO:0000313" key="14">
    <source>
        <dbReference type="EMBL" id="GIG32115.1"/>
    </source>
</evidence>
<dbReference type="PANTHER" id="PTHR43806:SF11">
    <property type="entry name" value="CEREVISIN-RELATED"/>
    <property type="match status" value="1"/>
</dbReference>
<comment type="caution">
    <text evidence="15">The sequence shown here is derived from an EMBL/GenBank/DDBJ whole genome shotgun (WGS) entry which is preliminary data.</text>
</comment>
<gene>
    <name evidence="15" type="ORF">BKA21_002648</name>
    <name evidence="14" type="ORF">Col01nite_12740</name>
</gene>
<dbReference type="Pfam" id="PF02225">
    <property type="entry name" value="PA"/>
    <property type="match status" value="1"/>
</dbReference>
<dbReference type="SUPFAM" id="SSF52743">
    <property type="entry name" value="Subtilisin-like"/>
    <property type="match status" value="1"/>
</dbReference>
<dbReference type="EMBL" id="JACCBK010000001">
    <property type="protein sequence ID" value="NYD87099.1"/>
    <property type="molecule type" value="Genomic_DNA"/>
</dbReference>
<evidence type="ECO:0000313" key="15">
    <source>
        <dbReference type="EMBL" id="NYD87099.1"/>
    </source>
</evidence>
<accession>A0A7Y9FGU7</accession>
<evidence type="ECO:0000256" key="1">
    <source>
        <dbReference type="ARBA" id="ARBA00011073"/>
    </source>
</evidence>
<evidence type="ECO:0000256" key="6">
    <source>
        <dbReference type="ARBA" id="ARBA00022825"/>
    </source>
</evidence>
<feature type="signal peptide" evidence="10">
    <location>
        <begin position="1"/>
        <end position="28"/>
    </location>
</feature>
<dbReference type="Pfam" id="PF16640">
    <property type="entry name" value="Big_3_5"/>
    <property type="match status" value="2"/>
</dbReference>
<proteinExistence type="inferred from homology"/>
<dbReference type="GO" id="GO:0005975">
    <property type="term" value="P:carbohydrate metabolic process"/>
    <property type="evidence" value="ECO:0007669"/>
    <property type="project" value="UniProtKB-ARBA"/>
</dbReference>
<comment type="similarity">
    <text evidence="1 8 9">Belongs to the peptidase S8 family.</text>
</comment>
<feature type="chain" id="PRO_5031000680" evidence="10">
    <location>
        <begin position="29"/>
        <end position="1372"/>
    </location>
</feature>
<dbReference type="PRINTS" id="PR00723">
    <property type="entry name" value="SUBTILISIN"/>
</dbReference>
<keyword evidence="2" id="KW-0134">Cell wall</keyword>
<reference evidence="15 16" key="1">
    <citation type="submission" date="2020-07" db="EMBL/GenBank/DDBJ databases">
        <title>Sequencing the genomes of 1000 actinobacteria strains.</title>
        <authorList>
            <person name="Klenk H.-P."/>
        </authorList>
    </citation>
    <scope>NUCLEOTIDE SEQUENCE [LARGE SCALE GENOMIC DNA]</scope>
    <source>
        <strain evidence="15 16">DSM 24482</strain>
    </source>
</reference>
<evidence type="ECO:0000313" key="16">
    <source>
        <dbReference type="Proteomes" id="UP000577956"/>
    </source>
</evidence>
<evidence type="ECO:0000256" key="8">
    <source>
        <dbReference type="PROSITE-ProRule" id="PRU01240"/>
    </source>
</evidence>
<evidence type="ECO:0000256" key="5">
    <source>
        <dbReference type="ARBA" id="ARBA00022801"/>
    </source>
</evidence>
<dbReference type="PROSITE" id="PS00136">
    <property type="entry name" value="SUBTILASE_ASP"/>
    <property type="match status" value="1"/>
</dbReference>
<dbReference type="InterPro" id="IPR023827">
    <property type="entry name" value="Peptidase_S8_Asp-AS"/>
</dbReference>
<feature type="domain" description="Peptidase S8/S53" evidence="11">
    <location>
        <begin position="181"/>
        <end position="655"/>
    </location>
</feature>
<dbReference type="InterPro" id="IPR034213">
    <property type="entry name" value="S8_Vpr-like"/>
</dbReference>
<dbReference type="GO" id="GO:0004252">
    <property type="term" value="F:serine-type endopeptidase activity"/>
    <property type="evidence" value="ECO:0007669"/>
    <property type="project" value="UniProtKB-UniRule"/>
</dbReference>